<dbReference type="RefSeq" id="WP_142659044.1">
    <property type="nucleotide sequence ID" value="NZ_CABFVA020000005.1"/>
</dbReference>
<dbReference type="Pfam" id="PF01487">
    <property type="entry name" value="DHquinase_I"/>
    <property type="match status" value="1"/>
</dbReference>
<dbReference type="Gene3D" id="3.20.20.70">
    <property type="entry name" value="Aldolase class I"/>
    <property type="match status" value="1"/>
</dbReference>
<evidence type="ECO:0000256" key="3">
    <source>
        <dbReference type="ARBA" id="ARBA00023239"/>
    </source>
</evidence>
<dbReference type="InterPro" id="IPR013785">
    <property type="entry name" value="Aldolase_TIM"/>
</dbReference>
<proteinExistence type="predicted"/>
<dbReference type="GO" id="GO:0046279">
    <property type="term" value="P:3,4-dihydroxybenzoate biosynthetic process"/>
    <property type="evidence" value="ECO:0007669"/>
    <property type="project" value="TreeGrafter"/>
</dbReference>
<reference evidence="5 6" key="1">
    <citation type="submission" date="2019-09" db="EMBL/GenBank/DDBJ databases">
        <authorList>
            <person name="Cremers G."/>
        </authorList>
    </citation>
    <scope>NUCLEOTIDE SEQUENCE [LARGE SCALE GENOMIC DNA]</scope>
    <source>
        <strain evidence="5">4A</strain>
    </source>
</reference>
<evidence type="ECO:0000256" key="2">
    <source>
        <dbReference type="ARBA" id="ARBA00012060"/>
    </source>
</evidence>
<comment type="catalytic activity">
    <reaction evidence="1">
        <text>3-dehydroquinate = 3-dehydroshikimate + H2O</text>
        <dbReference type="Rhea" id="RHEA:21096"/>
        <dbReference type="ChEBI" id="CHEBI:15377"/>
        <dbReference type="ChEBI" id="CHEBI:16630"/>
        <dbReference type="ChEBI" id="CHEBI:32364"/>
        <dbReference type="EC" id="4.2.1.10"/>
    </reaction>
</comment>
<dbReference type="GO" id="GO:0003855">
    <property type="term" value="F:3-dehydroquinate dehydratase activity"/>
    <property type="evidence" value="ECO:0007669"/>
    <property type="project" value="UniProtKB-EC"/>
</dbReference>
<keyword evidence="6" id="KW-1185">Reference proteome</keyword>
<dbReference type="EC" id="4.2.1.10" evidence="2"/>
<evidence type="ECO:0000256" key="1">
    <source>
        <dbReference type="ARBA" id="ARBA00001864"/>
    </source>
</evidence>
<protein>
    <recommendedName>
        <fullName evidence="2">3-dehydroquinate dehydratase</fullName>
        <ecNumber evidence="2">4.2.1.10</ecNumber>
    </recommendedName>
</protein>
<dbReference type="SUPFAM" id="SSF51569">
    <property type="entry name" value="Aldolase"/>
    <property type="match status" value="1"/>
</dbReference>
<sequence length="253" mass="28362">MERTAEPRWGGEENGSQGPWIVGTITTARGLSFLKTTASPADLVEVRLDALLEDAVPVREVSACLAERTRPALLTLRIPDEGGRRQWAKEEREGLLEELFPVIDALDLEYRSLSQLQEWWERARLERKWRIASVHWLEGSPGRDRILECCSLLERAEPDWAKIALRLRDPEDLRALARILLDHRSQAWALMGLGPRAALSRIVLSALGSELVYGYLDEPGAAGQPSADELVDALCRVGLLAASDRRMMRAPRP</sequence>
<dbReference type="PANTHER" id="PTHR43699:SF1">
    <property type="entry name" value="3-DEHYDROQUINATE DEHYDRATASE"/>
    <property type="match status" value="1"/>
</dbReference>
<dbReference type="OrthoDB" id="9813659at2"/>
<evidence type="ECO:0000313" key="5">
    <source>
        <dbReference type="EMBL" id="VVM04567.1"/>
    </source>
</evidence>
<dbReference type="CDD" id="cd00502">
    <property type="entry name" value="DHQase_I"/>
    <property type="match status" value="1"/>
</dbReference>
<accession>A0A5E6MES5</accession>
<dbReference type="InterPro" id="IPR001381">
    <property type="entry name" value="DHquinase_I"/>
</dbReference>
<evidence type="ECO:0000313" key="6">
    <source>
        <dbReference type="Proteomes" id="UP000334923"/>
    </source>
</evidence>
<gene>
    <name evidence="5" type="primary">quiB</name>
    <name evidence="5" type="ORF">MAMT_00161</name>
</gene>
<dbReference type="AlphaFoldDB" id="A0A5E6MES5"/>
<dbReference type="InterPro" id="IPR050146">
    <property type="entry name" value="Type-I_3-dehydroquinase"/>
</dbReference>
<dbReference type="EMBL" id="CABFVA020000005">
    <property type="protein sequence ID" value="VVM04567.1"/>
    <property type="molecule type" value="Genomic_DNA"/>
</dbReference>
<organism evidence="5 6">
    <name type="scientific">Methylacidimicrobium tartarophylax</name>
    <dbReference type="NCBI Taxonomy" id="1041768"/>
    <lineage>
        <taxon>Bacteria</taxon>
        <taxon>Pseudomonadati</taxon>
        <taxon>Verrucomicrobiota</taxon>
        <taxon>Methylacidimicrobium</taxon>
    </lineage>
</organism>
<keyword evidence="3 5" id="KW-0456">Lyase</keyword>
<dbReference type="PANTHER" id="PTHR43699">
    <property type="entry name" value="3-DEHYDROQUINATE DEHYDRATASE"/>
    <property type="match status" value="1"/>
</dbReference>
<name>A0A5E6MES5_9BACT</name>
<evidence type="ECO:0000256" key="4">
    <source>
        <dbReference type="ARBA" id="ARBA00023270"/>
    </source>
</evidence>
<keyword evidence="4" id="KW-0704">Schiff base</keyword>
<dbReference type="Proteomes" id="UP000334923">
    <property type="component" value="Unassembled WGS sequence"/>
</dbReference>